<dbReference type="Pfam" id="PF00664">
    <property type="entry name" value="ABC_membrane"/>
    <property type="match status" value="2"/>
</dbReference>
<dbReference type="InterPro" id="IPR027417">
    <property type="entry name" value="P-loop_NTPase"/>
</dbReference>
<evidence type="ECO:0000313" key="18">
    <source>
        <dbReference type="Proteomes" id="UP000516437"/>
    </source>
</evidence>
<dbReference type="EMBL" id="RXIC02000020">
    <property type="protein sequence ID" value="KAB1222714.1"/>
    <property type="molecule type" value="Genomic_DNA"/>
</dbReference>
<sequence length="1601" mass="179262">MAFEPLLWYCRPVADGVWARAVQNAFGAYTPCAVDSLVVCISHLVVLGLCCYRVWRIKKDFKVQRFCLRSKFYNYVLGLLAAYCTAEPLFRLIMGISVLNLDGQPGLAPFETVSLFIEALAWCSMLVLIGVETKVYVREVRWFVRFGVIYALVGDAAMLNLVLSAKELYDRSLLYLYISEVVVKVLFGILLLVYIPQLDPYPGYTPIRTESIDDAAYDELPGGEQVCPEKHVNIFSKIFFSWMNPIMKLGYERPITEKDVWKLDTWDRTETLNNTFQRCWADESRKPKPWLLRALNSSLGGRFWWGGFWKIGNDLSQFVGPLILNNLLQSMQRGDPAWIGYIYAFSIFVGVVAAVFRKSLRLTHEARKKFASGKITNLMTTDAETLQQVCQSLHTLWSAPFRIVIAMVLLYQQLGIASLLGALMLVLLFPIQTFMISRMQKLSKEGLQRTDKRIGLMNEILAAMDTVKCYAWESSFGDKVQSVRTEELSWFKKASLLGAFNGFIINSIPVVVTVISFGLFTLLGGDLTPARAFTSLSLFAVLRFPLFMLPNIITQVVNTNVSLKRLEELLLAEERILLPNLPLNPGLPAISIKNGYFSWDPKAEKPTLSNINLDVPVGSLVAIVGSTGEGKTSLISAMLGEIPPISDASVVTRGAVAYVPQVSWIFNATVRDNILFGSAFQPARYDKTIDVTALRHDLDLLPGGDLTEIGERGVNISGGQKQRVSMARAVYSNSDVYIFDDPLSALDAHVARQVFDKCIKGELRGKTRVLVTNQLHFLSQVDRIILVHEGTVKEAGTFEELSIHGILFQKLMENAGKMEEYVEEEEEADNDTIDHKPTSKPVANGLVNDFPKNSNTNKPKEGKSVLIKQEERETGVVSWKVLVRYKNALGGLWVVMILFTCYILSEVLRVSSSTWLSRWTDQGSSRRYSPGFYNMIYAALSFGQVMVTLANSFWLIMTSLYAARRLHEAMLGSILRAPMVFFQTNPLGRIINRFAKDLGDIDRNVAPFVNMFLGQVSQLLSTFILIGIVSTLSLWAIMPLLVLFYAAYLYYQSTAREVKRLDSISRSPVYAQFGEALNGLSTIRAYKAYDRMADINGKSVDNNIRFTLVNMSGNRWLAIRLETLGGLMIWFTATLAVMQNGRAENQQAFASTMGLLLSYALNITGLLTGVLRLASLAENSLNAVERVGTYIDLPSEAPPIIEGNRPPPGWPSSGSIKFEDVVLRYRPELPPVLHGLSFTISPTDKVGIVGRTGAGKSSMLNALFRIVELERGRILIDEYDIAKFGLHDLRKVLGIIPQSPVLFSGSVRFNLDPFNEHNDADLWEALERAHLKDVIRRNPFGLDAEVSEAGENFSVGQRQLLSLARALLRRSKILVLDEATAAVDVRTDALIQKTIREEFKSCTMLIIAHRLNTIIDCDRILLLDAGQVLEYNSPEELLSNEQSAFSKMVQSTGAANAQYLRSLVLGGEGENKSARGENKQVDGHRRWLASSRWAAAAQFALAVSLTSSQNDLQRLEIEDENSILKKTKDAVITLRGVLEGKHDKVIEESLDQYQISRDGWWSALYRMVEGLATMSRLARNRLQESEYGLEDRSIDWDQIDM</sequence>
<evidence type="ECO:0000259" key="15">
    <source>
        <dbReference type="PROSITE" id="PS50893"/>
    </source>
</evidence>
<keyword evidence="9" id="KW-1278">Translocase</keyword>
<evidence type="ECO:0000256" key="9">
    <source>
        <dbReference type="ARBA" id="ARBA00022967"/>
    </source>
</evidence>
<evidence type="ECO:0000256" key="8">
    <source>
        <dbReference type="ARBA" id="ARBA00022840"/>
    </source>
</evidence>
<dbReference type="SUPFAM" id="SSF90123">
    <property type="entry name" value="ABC transporter transmembrane region"/>
    <property type="match status" value="2"/>
</dbReference>
<dbReference type="GO" id="GO:0016887">
    <property type="term" value="F:ATP hydrolysis activity"/>
    <property type="evidence" value="ECO:0007669"/>
    <property type="project" value="InterPro"/>
</dbReference>
<feature type="transmembrane region" description="Helical" evidence="14">
    <location>
        <begin position="935"/>
        <end position="956"/>
    </location>
</feature>
<evidence type="ECO:0000256" key="5">
    <source>
        <dbReference type="ARBA" id="ARBA00022692"/>
    </source>
</evidence>
<comment type="similarity">
    <text evidence="2">Belongs to the ABC transporter superfamily. ABCC family. Conjugate transporter (TC 3.A.1.208) subfamily.</text>
</comment>
<keyword evidence="11 14" id="KW-0472">Membrane</keyword>
<feature type="region of interest" description="Disordered" evidence="13">
    <location>
        <begin position="820"/>
        <end position="865"/>
    </location>
</feature>
<evidence type="ECO:0000256" key="4">
    <source>
        <dbReference type="ARBA" id="ARBA00022448"/>
    </source>
</evidence>
<dbReference type="GO" id="GO:0005774">
    <property type="term" value="C:vacuolar membrane"/>
    <property type="evidence" value="ECO:0007669"/>
    <property type="project" value="UniProtKB-SubCell"/>
</dbReference>
<feature type="transmembrane region" description="Helical" evidence="14">
    <location>
        <begin position="494"/>
        <end position="520"/>
    </location>
</feature>
<keyword evidence="5 14" id="KW-0812">Transmembrane</keyword>
<dbReference type="PANTHER" id="PTHR24223">
    <property type="entry name" value="ATP-BINDING CASSETTE SUB-FAMILY C"/>
    <property type="match status" value="1"/>
</dbReference>
<dbReference type="GO" id="GO:1902417">
    <property type="term" value="F:(+)-abscisic acid D-glucopyranosyl ester transmembrane transporter activity"/>
    <property type="evidence" value="ECO:0007669"/>
    <property type="project" value="UniProtKB-ARBA"/>
</dbReference>
<comment type="catalytic activity">
    <reaction evidence="12">
        <text>ATP + H2O + xenobioticSide 1 = ADP + phosphate + xenobioticSide 2.</text>
        <dbReference type="EC" id="7.6.2.2"/>
    </reaction>
</comment>
<dbReference type="OrthoDB" id="6500128at2759"/>
<dbReference type="InterPro" id="IPR050173">
    <property type="entry name" value="ABC_transporter_C-like"/>
</dbReference>
<evidence type="ECO:0000256" key="12">
    <source>
        <dbReference type="ARBA" id="ARBA00034018"/>
    </source>
</evidence>
<comment type="subcellular location">
    <subcellularLocation>
        <location evidence="1">Vacuole membrane</location>
        <topology evidence="1">Multi-pass membrane protein</topology>
    </subcellularLocation>
</comment>
<dbReference type="CDD" id="cd18579">
    <property type="entry name" value="ABC_6TM_ABCC_D1"/>
    <property type="match status" value="1"/>
</dbReference>
<evidence type="ECO:0000256" key="10">
    <source>
        <dbReference type="ARBA" id="ARBA00022989"/>
    </source>
</evidence>
<dbReference type="PANTHER" id="PTHR24223:SF456">
    <property type="entry name" value="MULTIDRUG RESISTANCE-ASSOCIATED PROTEIN LETHAL(2)03659"/>
    <property type="match status" value="1"/>
</dbReference>
<evidence type="ECO:0000256" key="3">
    <source>
        <dbReference type="ARBA" id="ARBA00012191"/>
    </source>
</evidence>
<feature type="transmembrane region" description="Helical" evidence="14">
    <location>
        <begin position="1117"/>
        <end position="1137"/>
    </location>
</feature>
<gene>
    <name evidence="17" type="ORF">CJ030_MR2G022153</name>
</gene>
<dbReference type="GO" id="GO:0005524">
    <property type="term" value="F:ATP binding"/>
    <property type="evidence" value="ECO:0007669"/>
    <property type="project" value="UniProtKB-KW"/>
</dbReference>
<feature type="transmembrane region" description="Helical" evidence="14">
    <location>
        <begin position="28"/>
        <end position="52"/>
    </location>
</feature>
<dbReference type="PROSITE" id="PS50893">
    <property type="entry name" value="ABC_TRANSPORTER_2"/>
    <property type="match status" value="2"/>
</dbReference>
<dbReference type="InterPro" id="IPR044726">
    <property type="entry name" value="ABCC_6TM_D2"/>
</dbReference>
<feature type="transmembrane region" description="Helical" evidence="14">
    <location>
        <begin position="143"/>
        <end position="162"/>
    </location>
</feature>
<dbReference type="SUPFAM" id="SSF52540">
    <property type="entry name" value="P-loop containing nucleoside triphosphate hydrolases"/>
    <property type="match status" value="2"/>
</dbReference>
<dbReference type="FunFam" id="3.40.50.300:FF:000450">
    <property type="entry name" value="ABC transporter C family member 2"/>
    <property type="match status" value="1"/>
</dbReference>
<feature type="transmembrane region" description="Helical" evidence="14">
    <location>
        <begin position="403"/>
        <end position="431"/>
    </location>
</feature>
<feature type="compositionally biased region" description="Acidic residues" evidence="13">
    <location>
        <begin position="821"/>
        <end position="831"/>
    </location>
</feature>
<comment type="caution">
    <text evidence="17">The sequence shown here is derived from an EMBL/GenBank/DDBJ whole genome shotgun (WGS) entry which is preliminary data.</text>
</comment>
<keyword evidence="7" id="KW-0547">Nucleotide-binding</keyword>
<feature type="transmembrane region" description="Helical" evidence="14">
    <location>
        <begin position="174"/>
        <end position="195"/>
    </location>
</feature>
<dbReference type="Gene3D" id="3.40.50.300">
    <property type="entry name" value="P-loop containing nucleotide triphosphate hydrolases"/>
    <property type="match status" value="2"/>
</dbReference>
<organism evidence="17 18">
    <name type="scientific">Morella rubra</name>
    <name type="common">Chinese bayberry</name>
    <dbReference type="NCBI Taxonomy" id="262757"/>
    <lineage>
        <taxon>Eukaryota</taxon>
        <taxon>Viridiplantae</taxon>
        <taxon>Streptophyta</taxon>
        <taxon>Embryophyta</taxon>
        <taxon>Tracheophyta</taxon>
        <taxon>Spermatophyta</taxon>
        <taxon>Magnoliopsida</taxon>
        <taxon>eudicotyledons</taxon>
        <taxon>Gunneridae</taxon>
        <taxon>Pentapetalae</taxon>
        <taxon>rosids</taxon>
        <taxon>fabids</taxon>
        <taxon>Fagales</taxon>
        <taxon>Myricaceae</taxon>
        <taxon>Morella</taxon>
    </lineage>
</organism>
<dbReference type="SMART" id="SM00382">
    <property type="entry name" value="AAA"/>
    <property type="match status" value="2"/>
</dbReference>
<dbReference type="PROSITE" id="PS50929">
    <property type="entry name" value="ABC_TM1F"/>
    <property type="match status" value="2"/>
</dbReference>
<dbReference type="PROSITE" id="PS00211">
    <property type="entry name" value="ABC_TRANSPORTER_1"/>
    <property type="match status" value="2"/>
</dbReference>
<dbReference type="EC" id="7.6.2.2" evidence="3"/>
<name>A0A6A1WBP8_9ROSI</name>
<feature type="transmembrane region" description="Helical" evidence="14">
    <location>
        <begin position="532"/>
        <end position="553"/>
    </location>
</feature>
<feature type="transmembrane region" description="Helical" evidence="14">
    <location>
        <begin position="1149"/>
        <end position="1171"/>
    </location>
</feature>
<evidence type="ECO:0000256" key="13">
    <source>
        <dbReference type="SAM" id="MobiDB-lite"/>
    </source>
</evidence>
<evidence type="ECO:0000256" key="7">
    <source>
        <dbReference type="ARBA" id="ARBA00022741"/>
    </source>
</evidence>
<keyword evidence="6" id="KW-0677">Repeat</keyword>
<feature type="domain" description="ABC transmembrane type-1" evidence="16">
    <location>
        <begin position="897"/>
        <end position="1179"/>
    </location>
</feature>
<evidence type="ECO:0000256" key="1">
    <source>
        <dbReference type="ARBA" id="ARBA00004128"/>
    </source>
</evidence>
<dbReference type="FunFam" id="1.20.1560.10:FF:000013">
    <property type="entry name" value="ABC transporter C family member 2"/>
    <property type="match status" value="1"/>
</dbReference>
<protein>
    <recommendedName>
        <fullName evidence="3">ABC-type xenobiotic transporter</fullName>
        <ecNumber evidence="3">7.6.2.2</ecNumber>
    </recommendedName>
</protein>
<dbReference type="Pfam" id="PF00005">
    <property type="entry name" value="ABC_tran"/>
    <property type="match status" value="2"/>
</dbReference>
<feature type="domain" description="ABC transmembrane type-1" evidence="16">
    <location>
        <begin position="354"/>
        <end position="558"/>
    </location>
</feature>
<dbReference type="CDD" id="cd03244">
    <property type="entry name" value="ABCC_MRP_domain2"/>
    <property type="match status" value="1"/>
</dbReference>
<accession>A0A6A1WBP8</accession>
<keyword evidence="10 14" id="KW-1133">Transmembrane helix</keyword>
<dbReference type="CDD" id="cd03250">
    <property type="entry name" value="ABCC_MRP_domain1"/>
    <property type="match status" value="1"/>
</dbReference>
<keyword evidence="8" id="KW-0067">ATP-binding</keyword>
<evidence type="ECO:0000259" key="16">
    <source>
        <dbReference type="PROSITE" id="PS50929"/>
    </source>
</evidence>
<dbReference type="InterPro" id="IPR011527">
    <property type="entry name" value="ABC1_TM_dom"/>
</dbReference>
<evidence type="ECO:0000256" key="2">
    <source>
        <dbReference type="ARBA" id="ARBA00009726"/>
    </source>
</evidence>
<dbReference type="FunFam" id="3.40.50.300:FF:000163">
    <property type="entry name" value="Multidrug resistance-associated protein member 4"/>
    <property type="match status" value="1"/>
</dbReference>
<dbReference type="InterPro" id="IPR044746">
    <property type="entry name" value="ABCC_6TM_D1"/>
</dbReference>
<dbReference type="FunFam" id="1.20.1560.10:FF:000024">
    <property type="entry name" value="ABC transporter C family member 2"/>
    <property type="match status" value="1"/>
</dbReference>
<feature type="domain" description="ABC transporter" evidence="15">
    <location>
        <begin position="590"/>
        <end position="814"/>
    </location>
</feature>
<dbReference type="Gene3D" id="1.20.1560.10">
    <property type="entry name" value="ABC transporter type 1, transmembrane domain"/>
    <property type="match status" value="2"/>
</dbReference>
<evidence type="ECO:0000256" key="6">
    <source>
        <dbReference type="ARBA" id="ARBA00022737"/>
    </source>
</evidence>
<dbReference type="InterPro" id="IPR036640">
    <property type="entry name" value="ABC1_TM_sf"/>
</dbReference>
<reference evidence="17 18" key="1">
    <citation type="journal article" date="2019" name="Plant Biotechnol. J.">
        <title>The red bayberry genome and genetic basis of sex determination.</title>
        <authorList>
            <person name="Jia H.M."/>
            <person name="Jia H.J."/>
            <person name="Cai Q.L."/>
            <person name="Wang Y."/>
            <person name="Zhao H.B."/>
            <person name="Yang W.F."/>
            <person name="Wang G.Y."/>
            <person name="Li Y.H."/>
            <person name="Zhan D.L."/>
            <person name="Shen Y.T."/>
            <person name="Niu Q.F."/>
            <person name="Chang L."/>
            <person name="Qiu J."/>
            <person name="Zhao L."/>
            <person name="Xie H.B."/>
            <person name="Fu W.Y."/>
            <person name="Jin J."/>
            <person name="Li X.W."/>
            <person name="Jiao Y."/>
            <person name="Zhou C.C."/>
            <person name="Tu T."/>
            <person name="Chai C.Y."/>
            <person name="Gao J.L."/>
            <person name="Fan L.J."/>
            <person name="van de Weg E."/>
            <person name="Wang J.Y."/>
            <person name="Gao Z.S."/>
        </authorList>
    </citation>
    <scope>NUCLEOTIDE SEQUENCE [LARGE SCALE GENOMIC DNA]</scope>
    <source>
        <tissue evidence="17">Leaves</tissue>
    </source>
</reference>
<feature type="transmembrane region" description="Helical" evidence="14">
    <location>
        <begin position="888"/>
        <end position="905"/>
    </location>
</feature>
<dbReference type="CDD" id="cd18580">
    <property type="entry name" value="ABC_6TM_ABCC_D2"/>
    <property type="match status" value="1"/>
</dbReference>
<feature type="transmembrane region" description="Helical" evidence="14">
    <location>
        <begin position="1023"/>
        <end position="1051"/>
    </location>
</feature>
<feature type="transmembrane region" description="Helical" evidence="14">
    <location>
        <begin position="113"/>
        <end position="131"/>
    </location>
</feature>
<feature type="transmembrane region" description="Helical" evidence="14">
    <location>
        <begin position="72"/>
        <end position="93"/>
    </location>
</feature>
<keyword evidence="18" id="KW-1185">Reference proteome</keyword>
<proteinExistence type="inferred from homology"/>
<dbReference type="InterPro" id="IPR003593">
    <property type="entry name" value="AAA+_ATPase"/>
</dbReference>
<evidence type="ECO:0000313" key="17">
    <source>
        <dbReference type="EMBL" id="KAB1222714.1"/>
    </source>
</evidence>
<dbReference type="InterPro" id="IPR017871">
    <property type="entry name" value="ABC_transporter-like_CS"/>
</dbReference>
<dbReference type="InterPro" id="IPR003439">
    <property type="entry name" value="ABC_transporter-like_ATP-bd"/>
</dbReference>
<dbReference type="GO" id="GO:0008559">
    <property type="term" value="F:ABC-type xenobiotic transporter activity"/>
    <property type="evidence" value="ECO:0007669"/>
    <property type="project" value="UniProtKB-EC"/>
</dbReference>
<feature type="transmembrane region" description="Helical" evidence="14">
    <location>
        <begin position="338"/>
        <end position="356"/>
    </location>
</feature>
<feature type="domain" description="ABC transporter" evidence="15">
    <location>
        <begin position="1216"/>
        <end position="1450"/>
    </location>
</feature>
<dbReference type="Proteomes" id="UP000516437">
    <property type="component" value="Chromosome 2"/>
</dbReference>
<keyword evidence="4" id="KW-0813">Transport</keyword>
<evidence type="ECO:0000256" key="14">
    <source>
        <dbReference type="SAM" id="Phobius"/>
    </source>
</evidence>
<evidence type="ECO:0000256" key="11">
    <source>
        <dbReference type="ARBA" id="ARBA00023136"/>
    </source>
</evidence>